<name>A0AAW9NRZ0_9BACL</name>
<evidence type="ECO:0000313" key="2">
    <source>
        <dbReference type="EMBL" id="MEC1180502.1"/>
    </source>
</evidence>
<dbReference type="RefSeq" id="WP_326125040.1">
    <property type="nucleotide sequence ID" value="NZ_JARSFG010000033.1"/>
</dbReference>
<feature type="signal peptide" evidence="1">
    <location>
        <begin position="1"/>
        <end position="22"/>
    </location>
</feature>
<dbReference type="EMBL" id="JARSFG010000033">
    <property type="protein sequence ID" value="MEC1180502.1"/>
    <property type="molecule type" value="Genomic_DNA"/>
</dbReference>
<gene>
    <name evidence="2" type="ORF">P9B03_18720</name>
</gene>
<dbReference type="AlphaFoldDB" id="A0AAW9NRZ0"/>
<organism evidence="2 3">
    <name type="scientific">Metasolibacillus meyeri</name>
    <dbReference type="NCBI Taxonomy" id="1071052"/>
    <lineage>
        <taxon>Bacteria</taxon>
        <taxon>Bacillati</taxon>
        <taxon>Bacillota</taxon>
        <taxon>Bacilli</taxon>
        <taxon>Bacillales</taxon>
        <taxon>Caryophanaceae</taxon>
        <taxon>Metasolibacillus</taxon>
    </lineage>
</organism>
<comment type="caution">
    <text evidence="2">The sequence shown here is derived from an EMBL/GenBank/DDBJ whole genome shotgun (WGS) entry which is preliminary data.</text>
</comment>
<evidence type="ECO:0008006" key="4">
    <source>
        <dbReference type="Google" id="ProtNLM"/>
    </source>
</evidence>
<feature type="chain" id="PRO_5043948141" description="Lipoprotein" evidence="1">
    <location>
        <begin position="23"/>
        <end position="125"/>
    </location>
</feature>
<evidence type="ECO:0000256" key="1">
    <source>
        <dbReference type="SAM" id="SignalP"/>
    </source>
</evidence>
<keyword evidence="1" id="KW-0732">Signal</keyword>
<sequence length="125" mass="14655">MKKLLFISLLILVLVGCSSSHKKSSEESQPWHNYNVEMLKKALVHHPDFPNLQPDEKPVEREDIIYSSKFDIIPHQQDVSDKQIEREVTSASYFITLIKEQGNDTSYWKYQYFPLNDEVILVDLD</sequence>
<protein>
    <recommendedName>
        <fullName evidence="4">Lipoprotein</fullName>
    </recommendedName>
</protein>
<accession>A0AAW9NRZ0</accession>
<proteinExistence type="predicted"/>
<keyword evidence="3" id="KW-1185">Reference proteome</keyword>
<dbReference type="PROSITE" id="PS51257">
    <property type="entry name" value="PROKAR_LIPOPROTEIN"/>
    <property type="match status" value="1"/>
</dbReference>
<reference evidence="2 3" key="1">
    <citation type="submission" date="2023-03" db="EMBL/GenBank/DDBJ databases">
        <title>Bacillus Genome Sequencing.</title>
        <authorList>
            <person name="Dunlap C."/>
        </authorList>
    </citation>
    <scope>NUCLEOTIDE SEQUENCE [LARGE SCALE GENOMIC DNA]</scope>
    <source>
        <strain evidence="2 3">B-59205</strain>
    </source>
</reference>
<evidence type="ECO:0000313" key="3">
    <source>
        <dbReference type="Proteomes" id="UP001344888"/>
    </source>
</evidence>
<dbReference type="Proteomes" id="UP001344888">
    <property type="component" value="Unassembled WGS sequence"/>
</dbReference>